<evidence type="ECO:0000313" key="3">
    <source>
        <dbReference type="Proteomes" id="UP000813462"/>
    </source>
</evidence>
<proteinExistence type="predicted"/>
<evidence type="ECO:0000313" key="2">
    <source>
        <dbReference type="EMBL" id="KAH7533048.1"/>
    </source>
</evidence>
<name>A0A978VIX9_ZIZJJ</name>
<dbReference type="SUPFAM" id="SSF81383">
    <property type="entry name" value="F-box domain"/>
    <property type="match status" value="1"/>
</dbReference>
<dbReference type="InterPro" id="IPR032675">
    <property type="entry name" value="LRR_dom_sf"/>
</dbReference>
<dbReference type="InterPro" id="IPR036047">
    <property type="entry name" value="F-box-like_dom_sf"/>
</dbReference>
<accession>A0A978VIX9</accession>
<reference evidence="2" key="1">
    <citation type="journal article" date="2021" name="Front. Plant Sci.">
        <title>Chromosome-Scale Genome Assembly for Chinese Sour Jujube and Insights Into Its Genome Evolution and Domestication Signature.</title>
        <authorList>
            <person name="Shen L.-Y."/>
            <person name="Luo H."/>
            <person name="Wang X.-L."/>
            <person name="Wang X.-M."/>
            <person name="Qiu X.-J."/>
            <person name="Liu H."/>
            <person name="Zhou S.-S."/>
            <person name="Jia K.-H."/>
            <person name="Nie S."/>
            <person name="Bao Y.-T."/>
            <person name="Zhang R.-G."/>
            <person name="Yun Q.-Z."/>
            <person name="Chai Y.-H."/>
            <person name="Lu J.-Y."/>
            <person name="Li Y."/>
            <person name="Zhao S.-W."/>
            <person name="Mao J.-F."/>
            <person name="Jia S.-G."/>
            <person name="Mao Y.-M."/>
        </authorList>
    </citation>
    <scope>NUCLEOTIDE SEQUENCE</scope>
    <source>
        <strain evidence="2">AT0</strain>
        <tissue evidence="2">Leaf</tissue>
    </source>
</reference>
<organism evidence="2 3">
    <name type="scientific">Ziziphus jujuba var. spinosa</name>
    <dbReference type="NCBI Taxonomy" id="714518"/>
    <lineage>
        <taxon>Eukaryota</taxon>
        <taxon>Viridiplantae</taxon>
        <taxon>Streptophyta</taxon>
        <taxon>Embryophyta</taxon>
        <taxon>Tracheophyta</taxon>
        <taxon>Spermatophyta</taxon>
        <taxon>Magnoliopsida</taxon>
        <taxon>eudicotyledons</taxon>
        <taxon>Gunneridae</taxon>
        <taxon>Pentapetalae</taxon>
        <taxon>rosids</taxon>
        <taxon>fabids</taxon>
        <taxon>Rosales</taxon>
        <taxon>Rhamnaceae</taxon>
        <taxon>Paliureae</taxon>
        <taxon>Ziziphus</taxon>
    </lineage>
</organism>
<dbReference type="Proteomes" id="UP000813462">
    <property type="component" value="Unassembled WGS sequence"/>
</dbReference>
<dbReference type="PANTHER" id="PTHR34145">
    <property type="entry name" value="OS02G0105600 PROTEIN"/>
    <property type="match status" value="1"/>
</dbReference>
<dbReference type="InterPro" id="IPR055357">
    <property type="entry name" value="LRR_At1g61320_AtMIF1"/>
</dbReference>
<dbReference type="Pfam" id="PF23622">
    <property type="entry name" value="LRR_At1g61320_AtMIF1"/>
    <property type="match status" value="1"/>
</dbReference>
<gene>
    <name evidence="2" type="ORF">FEM48_Zijuj04G0088600</name>
</gene>
<dbReference type="SUPFAM" id="SSF52058">
    <property type="entry name" value="L domain-like"/>
    <property type="match status" value="1"/>
</dbReference>
<dbReference type="InterPro" id="IPR053772">
    <property type="entry name" value="At1g61320/At1g61330-like"/>
</dbReference>
<dbReference type="InterPro" id="IPR001810">
    <property type="entry name" value="F-box_dom"/>
</dbReference>
<protein>
    <recommendedName>
        <fullName evidence="1">F-box domain-containing protein</fullName>
    </recommendedName>
</protein>
<comment type="caution">
    <text evidence="2">The sequence shown here is derived from an EMBL/GenBank/DDBJ whole genome shotgun (WGS) entry which is preliminary data.</text>
</comment>
<dbReference type="AlphaFoldDB" id="A0A978VIX9"/>
<dbReference type="EMBL" id="JAEACU010000004">
    <property type="protein sequence ID" value="KAH7533048.1"/>
    <property type="molecule type" value="Genomic_DNA"/>
</dbReference>
<sequence>MELEEKSHNHHSDLISELPQSMIFKIMSLLSMEDAIRFSFASKKLFSAACKSIPVLDFDFFSFKKNSKRFSSASSFHNFVAKSLQMFCNSTDDDTACFQRMSFVGPISNILVYKMVDFSLNNKIKELNLNGDFDKTSRVACSLPNTLFSAKHLTSLTIKGFYLEGLEDQNLVLGCQLIEDISLSCCSGFKTISLSGERLKHVVLDSCPQLMKINIDPRVSLESLSCSSALFEKQLKKQEQSNYCEIFFAFNSFKLLKFLEFKNTDIVTDEWFRDHVSRLSLLETLKLDNCSKLKNVRISSHNLKTLEFRECEQLEIIYIKEAQLEIIYIKEAPNLESFLFDIMGKENHCKVINISSSSKYVKSLIVGGASVSDEWIDDIFSRFLYLEHLELKSCNLLKNIEFCAGKLTSLKLLTCTNLSKIEITAPNLVSFTYNGNLLPSHPVLISSSRLHATVSLSNTIFYTMDFSQDFRNFIGSFDHCQRLILVNIFAGFHDKPGVQEDNMSCCASYPIKCWRHFLVGVEMDNFEDSCERSNVQNFLIKNTMGLINVILYSGTSQSVWHLRSKPWFKTTCSMCFGHTTWVAPTLLTASTDGETPPIPGKERA</sequence>
<evidence type="ECO:0000259" key="1">
    <source>
        <dbReference type="PROSITE" id="PS50181"/>
    </source>
</evidence>
<dbReference type="PROSITE" id="PS50181">
    <property type="entry name" value="FBOX"/>
    <property type="match status" value="1"/>
</dbReference>
<feature type="domain" description="F-box" evidence="1">
    <location>
        <begin position="12"/>
        <end position="45"/>
    </location>
</feature>
<dbReference type="Gene3D" id="3.80.10.10">
    <property type="entry name" value="Ribonuclease Inhibitor"/>
    <property type="match status" value="1"/>
</dbReference>